<gene>
    <name evidence="1" type="ORF">THAOC_07329</name>
</gene>
<comment type="caution">
    <text evidence="1">The sequence shown here is derived from an EMBL/GenBank/DDBJ whole genome shotgun (WGS) entry which is preliminary data.</text>
</comment>
<name>K0TCR4_THAOC</name>
<dbReference type="eggNOG" id="ENOG502S3NV">
    <property type="taxonomic scope" value="Eukaryota"/>
</dbReference>
<keyword evidence="2" id="KW-1185">Reference proteome</keyword>
<reference evidence="1 2" key="1">
    <citation type="journal article" date="2012" name="Genome Biol.">
        <title>Genome and low-iron response of an oceanic diatom adapted to chronic iron limitation.</title>
        <authorList>
            <person name="Lommer M."/>
            <person name="Specht M."/>
            <person name="Roy A.S."/>
            <person name="Kraemer L."/>
            <person name="Andreson R."/>
            <person name="Gutowska M.A."/>
            <person name="Wolf J."/>
            <person name="Bergner S.V."/>
            <person name="Schilhabel M.B."/>
            <person name="Klostermeier U.C."/>
            <person name="Beiko R.G."/>
            <person name="Rosenstiel P."/>
            <person name="Hippler M."/>
            <person name="Laroche J."/>
        </authorList>
    </citation>
    <scope>NUCLEOTIDE SEQUENCE [LARGE SCALE GENOMIC DNA]</scope>
    <source>
        <strain evidence="1 2">CCMP1005</strain>
    </source>
</reference>
<dbReference type="OrthoDB" id="37542at2759"/>
<proteinExistence type="predicted"/>
<sequence length="279" mass="32339">CALTARNFTEYGWAVTRAPQALINELSSSLHGGMATRQLPIESEHTDCIDAEERPLFHNIGNLDRRALMELRPIAEAWVNHDQQDERVHLIGNNAYGLRIYRRGSRLHMHVDKSSTHIISAILHVDHDENSEPWPIVIEDYYGNLNEVILEKGDVLLYESSKCWHGRPRRFVGEWYTSLFVHFYPSDWGRTYDDLDVHYRIPPGWNHVLPKKEGLEALVMAETSAYEPDCVDTWCALNDTIKWDVRGEFGKHLSGDGVVRDLEFERKKIRVPVHWSDEL</sequence>
<feature type="non-terminal residue" evidence="1">
    <location>
        <position position="1"/>
    </location>
</feature>
<dbReference type="Proteomes" id="UP000266841">
    <property type="component" value="Unassembled WGS sequence"/>
</dbReference>
<dbReference type="EMBL" id="AGNL01007471">
    <property type="protein sequence ID" value="EJK71251.1"/>
    <property type="molecule type" value="Genomic_DNA"/>
</dbReference>
<evidence type="ECO:0000313" key="1">
    <source>
        <dbReference type="EMBL" id="EJK71251.1"/>
    </source>
</evidence>
<evidence type="ECO:0008006" key="3">
    <source>
        <dbReference type="Google" id="ProtNLM"/>
    </source>
</evidence>
<evidence type="ECO:0000313" key="2">
    <source>
        <dbReference type="Proteomes" id="UP000266841"/>
    </source>
</evidence>
<protein>
    <recommendedName>
        <fullName evidence="3">Fe2OG dioxygenase domain-containing protein</fullName>
    </recommendedName>
</protein>
<accession>K0TCR4</accession>
<dbReference type="AlphaFoldDB" id="K0TCR4"/>
<organism evidence="1 2">
    <name type="scientific">Thalassiosira oceanica</name>
    <name type="common">Marine diatom</name>
    <dbReference type="NCBI Taxonomy" id="159749"/>
    <lineage>
        <taxon>Eukaryota</taxon>
        <taxon>Sar</taxon>
        <taxon>Stramenopiles</taxon>
        <taxon>Ochrophyta</taxon>
        <taxon>Bacillariophyta</taxon>
        <taxon>Coscinodiscophyceae</taxon>
        <taxon>Thalassiosirophycidae</taxon>
        <taxon>Thalassiosirales</taxon>
        <taxon>Thalassiosiraceae</taxon>
        <taxon>Thalassiosira</taxon>
    </lineage>
</organism>